<dbReference type="Proteomes" id="UP000240010">
    <property type="component" value="Unassembled WGS sequence"/>
</dbReference>
<comment type="caution">
    <text evidence="3">The sequence shown here is derived from an EMBL/GenBank/DDBJ whole genome shotgun (WGS) entry which is preliminary data.</text>
</comment>
<sequence>MYKTHFGLNSQPFGLTPDTQFFCELPSHLEALNVLLIALHNGEGFIKITGDVGTGKTMLCRKLLNELPEPFETAYIPNPHLPPVSLLMAIADEMGIEYSRHIGQNGLMKLINDFLINSAVNGKKPVLIIDEAQSMSIETLEALRLITNLETEKQKLLQIVLFGQPELDEQLHNKAIRQLRQRITFSYALKPLTPQNVADYIRHRLRIAGMGNLSIFSGLAIQAMHHYSRGIPRLVNILANKAMLSAYGKGHSSVGVKQVYLAAMDTEDTNTKFRLFGFRKRYLLLLLLAIAGYLWIPMASIL</sequence>
<feature type="transmembrane region" description="Helical" evidence="1">
    <location>
        <begin position="282"/>
        <end position="301"/>
    </location>
</feature>
<dbReference type="Pfam" id="PF13401">
    <property type="entry name" value="AAA_22"/>
    <property type="match status" value="1"/>
</dbReference>
<keyword evidence="1" id="KW-0472">Membrane</keyword>
<dbReference type="SUPFAM" id="SSF52540">
    <property type="entry name" value="P-loop containing nucleoside triphosphate hydrolases"/>
    <property type="match status" value="1"/>
</dbReference>
<evidence type="ECO:0000256" key="1">
    <source>
        <dbReference type="SAM" id="Phobius"/>
    </source>
</evidence>
<organism evidence="3 4">
    <name type="scientific">Methylobacter tundripaludum</name>
    <dbReference type="NCBI Taxonomy" id="173365"/>
    <lineage>
        <taxon>Bacteria</taxon>
        <taxon>Pseudomonadati</taxon>
        <taxon>Pseudomonadota</taxon>
        <taxon>Gammaproteobacteria</taxon>
        <taxon>Methylococcales</taxon>
        <taxon>Methylococcaceae</taxon>
        <taxon>Methylobacter</taxon>
    </lineage>
</organism>
<dbReference type="PANTHER" id="PTHR35894">
    <property type="entry name" value="GENERAL SECRETION PATHWAY PROTEIN A-RELATED"/>
    <property type="match status" value="1"/>
</dbReference>
<accession>A0A2S6HIE0</accession>
<dbReference type="PANTHER" id="PTHR35894:SF7">
    <property type="entry name" value="GENERAL SECRETION PATHWAY PROTEIN A-RELATED"/>
    <property type="match status" value="1"/>
</dbReference>
<gene>
    <name evidence="3" type="ORF">B0F87_102327</name>
</gene>
<dbReference type="RefSeq" id="WP_104427917.1">
    <property type="nucleotide sequence ID" value="NZ_PTIZ01000002.1"/>
</dbReference>
<dbReference type="InterPro" id="IPR003593">
    <property type="entry name" value="AAA+_ATPase"/>
</dbReference>
<protein>
    <submittedName>
        <fullName evidence="3">MSHA biogenesis protein MshM</fullName>
    </submittedName>
</protein>
<dbReference type="SMART" id="SM00382">
    <property type="entry name" value="AAA"/>
    <property type="match status" value="1"/>
</dbReference>
<keyword evidence="1" id="KW-1133">Transmembrane helix</keyword>
<evidence type="ECO:0000259" key="2">
    <source>
        <dbReference type="SMART" id="SM00382"/>
    </source>
</evidence>
<dbReference type="GO" id="GO:0016887">
    <property type="term" value="F:ATP hydrolysis activity"/>
    <property type="evidence" value="ECO:0007669"/>
    <property type="project" value="InterPro"/>
</dbReference>
<feature type="domain" description="AAA+ ATPase" evidence="2">
    <location>
        <begin position="42"/>
        <end position="177"/>
    </location>
</feature>
<reference evidence="3 4" key="1">
    <citation type="submission" date="2018-02" db="EMBL/GenBank/DDBJ databases">
        <title>Subsurface microbial communities from deep shales in Ohio and West Virginia, USA.</title>
        <authorList>
            <person name="Wrighton K."/>
        </authorList>
    </citation>
    <scope>NUCLEOTIDE SEQUENCE [LARGE SCALE GENOMIC DNA]</scope>
    <source>
        <strain evidence="3 4">OWC-DMM</strain>
    </source>
</reference>
<dbReference type="CDD" id="cd00009">
    <property type="entry name" value="AAA"/>
    <property type="match status" value="1"/>
</dbReference>
<dbReference type="InterPro" id="IPR027417">
    <property type="entry name" value="P-loop_NTPase"/>
</dbReference>
<dbReference type="EMBL" id="PTIZ01000002">
    <property type="protein sequence ID" value="PPK77216.1"/>
    <property type="molecule type" value="Genomic_DNA"/>
</dbReference>
<evidence type="ECO:0000313" key="3">
    <source>
        <dbReference type="EMBL" id="PPK77216.1"/>
    </source>
</evidence>
<dbReference type="InterPro" id="IPR052026">
    <property type="entry name" value="ExeA_AAA_ATPase_DNA-bind"/>
</dbReference>
<dbReference type="AlphaFoldDB" id="A0A2S6HIE0"/>
<proteinExistence type="predicted"/>
<dbReference type="Gene3D" id="3.40.50.300">
    <property type="entry name" value="P-loop containing nucleotide triphosphate hydrolases"/>
    <property type="match status" value="1"/>
</dbReference>
<keyword evidence="1" id="KW-0812">Transmembrane</keyword>
<name>A0A2S6HIE0_9GAMM</name>
<dbReference type="InterPro" id="IPR049945">
    <property type="entry name" value="AAA_22"/>
</dbReference>
<evidence type="ECO:0000313" key="4">
    <source>
        <dbReference type="Proteomes" id="UP000240010"/>
    </source>
</evidence>